<proteinExistence type="predicted"/>
<dbReference type="Proteomes" id="UP000823388">
    <property type="component" value="Chromosome 6N"/>
</dbReference>
<name>A0A8T0R1F2_PANVG</name>
<keyword evidence="3" id="KW-1185">Reference proteome</keyword>
<protein>
    <submittedName>
        <fullName evidence="2">Uncharacterized protein</fullName>
    </submittedName>
</protein>
<evidence type="ECO:0000256" key="1">
    <source>
        <dbReference type="SAM" id="MobiDB-lite"/>
    </source>
</evidence>
<comment type="caution">
    <text evidence="2">The sequence shown here is derived from an EMBL/GenBank/DDBJ whole genome shotgun (WGS) entry which is preliminary data.</text>
</comment>
<accession>A0A8T0R1F2</accession>
<reference evidence="2" key="1">
    <citation type="submission" date="2020-05" db="EMBL/GenBank/DDBJ databases">
        <title>WGS assembly of Panicum virgatum.</title>
        <authorList>
            <person name="Lovell J.T."/>
            <person name="Jenkins J."/>
            <person name="Shu S."/>
            <person name="Juenger T.E."/>
            <person name="Schmutz J."/>
        </authorList>
    </citation>
    <scope>NUCLEOTIDE SEQUENCE</scope>
    <source>
        <strain evidence="2">AP13</strain>
    </source>
</reference>
<dbReference type="PANTHER" id="PTHR48170:SF1">
    <property type="entry name" value="ZINC FINGER GRF-TYPE DOMAIN-CONTAINING PROTEIN"/>
    <property type="match status" value="1"/>
</dbReference>
<feature type="region of interest" description="Disordered" evidence="1">
    <location>
        <begin position="112"/>
        <end position="170"/>
    </location>
</feature>
<sequence length="170" mass="20412">MPRRGKSKKPPVRTGDAYVRLPLPSGVSVPMCFCGDPCKVDVSIEEDTYKQRYWMCANYAFDPTPHQIRIGLLTPPPLCDFEQWIDTEIKEEDKRYMEMCKKWEAERLERVEKRRQEEAAEKERHEEQQRLAAKRREEREWKLERARRAKAAMEENPDALRKEKWPRCMQ</sequence>
<gene>
    <name evidence="2" type="ORF">PVAP13_6NG282600</name>
</gene>
<organism evidence="2 3">
    <name type="scientific">Panicum virgatum</name>
    <name type="common">Blackwell switchgrass</name>
    <dbReference type="NCBI Taxonomy" id="38727"/>
    <lineage>
        <taxon>Eukaryota</taxon>
        <taxon>Viridiplantae</taxon>
        <taxon>Streptophyta</taxon>
        <taxon>Embryophyta</taxon>
        <taxon>Tracheophyta</taxon>
        <taxon>Spermatophyta</taxon>
        <taxon>Magnoliopsida</taxon>
        <taxon>Liliopsida</taxon>
        <taxon>Poales</taxon>
        <taxon>Poaceae</taxon>
        <taxon>PACMAD clade</taxon>
        <taxon>Panicoideae</taxon>
        <taxon>Panicodae</taxon>
        <taxon>Paniceae</taxon>
        <taxon>Panicinae</taxon>
        <taxon>Panicum</taxon>
        <taxon>Panicum sect. Hiantes</taxon>
    </lineage>
</organism>
<evidence type="ECO:0000313" key="3">
    <source>
        <dbReference type="Proteomes" id="UP000823388"/>
    </source>
</evidence>
<feature type="compositionally biased region" description="Basic and acidic residues" evidence="1">
    <location>
        <begin position="158"/>
        <end position="170"/>
    </location>
</feature>
<feature type="compositionally biased region" description="Basic and acidic residues" evidence="1">
    <location>
        <begin position="112"/>
        <end position="146"/>
    </location>
</feature>
<evidence type="ECO:0000313" key="2">
    <source>
        <dbReference type="EMBL" id="KAG2579354.1"/>
    </source>
</evidence>
<dbReference type="AlphaFoldDB" id="A0A8T0R1F2"/>
<dbReference type="EMBL" id="CM029048">
    <property type="protein sequence ID" value="KAG2579354.1"/>
    <property type="molecule type" value="Genomic_DNA"/>
</dbReference>
<dbReference type="PANTHER" id="PTHR48170">
    <property type="entry name" value="ZINC FINGER GRF-TYPE DOMAIN-CONTAINING PROTEIN"/>
    <property type="match status" value="1"/>
</dbReference>